<keyword evidence="1" id="KW-0479">Metal-binding</keyword>
<dbReference type="GO" id="GO:0008270">
    <property type="term" value="F:zinc ion binding"/>
    <property type="evidence" value="ECO:0007669"/>
    <property type="project" value="UniProtKB-KW"/>
</dbReference>
<evidence type="ECO:0000313" key="8">
    <source>
        <dbReference type="EMBL" id="QBM90151.1"/>
    </source>
</evidence>
<evidence type="ECO:0000256" key="1">
    <source>
        <dbReference type="ARBA" id="ARBA00022723"/>
    </source>
</evidence>
<dbReference type="SMART" id="SM00451">
    <property type="entry name" value="ZnF_U1"/>
    <property type="match status" value="2"/>
</dbReference>
<protein>
    <submittedName>
        <fullName evidence="8">DnaJ family protein A member 5</fullName>
    </submittedName>
</protein>
<evidence type="ECO:0000256" key="2">
    <source>
        <dbReference type="ARBA" id="ARBA00022771"/>
    </source>
</evidence>
<feature type="region of interest" description="Disordered" evidence="5">
    <location>
        <begin position="598"/>
        <end position="620"/>
    </location>
</feature>
<dbReference type="SUPFAM" id="SSF57667">
    <property type="entry name" value="beta-beta-alpha zinc fingers"/>
    <property type="match status" value="1"/>
</dbReference>
<dbReference type="PRINTS" id="PR00625">
    <property type="entry name" value="JDOMAIN"/>
</dbReference>
<dbReference type="STRING" id="2163413.A0A4P6XVP4"/>
<sequence>MKTCYYELLGVEATATDTELKKAYRKKALQLHPDKNPHDVAGANARFTLVSAAYEVLSDPQERSWYDTHKAQILRDDDEYTHSANDAQSMVIPSISVEELLRFFNPALYARVDDSLAGLYSVAGRLFERLAAEEVKHGKYMQTQGYEKYKDDASNVNAIDESFLLYPRFGNSHTDYVSGVRVFYQEWSNFQTVKSFNWMDEYRYSAAPDRRTRRLMEKENKKLRDAARREYNDTVRKFVSFIKKRDVRVKVGAEAYEASKRRQQNEVLQRQAQEHKVRQMAEQAHYEVQDWEKMDADELEEVERMLREEFDYDSDETTDSEFDEFADNLEEEWHECIVCNKVFKSKNQFDAHERSQKHKTMLEQIREEMRREGLNLGLDVDESDSAFETAASEPGPESDLDEILLDVGAKEGLGNDMIDEPIGADNTAHADDYGQADDTKSETAKEKDADQSAPHQNGYDKYDIDDIVDDDVDSSGAEALAEDKEQTSRSSKNTSKKSSRRKADGTDLEDELAKIVNNLNLEKEAEDDIWEDEKKKKKKGKKKSEGLKQPDSTKKQPVEEGEPKKPKQAPAAKVPNGSEICVSCEEIFTSRNKLFQHVKKTGHAAPVNEVKKTKGKGKKR</sequence>
<gene>
    <name evidence="8" type="primary">MPUL0E03920</name>
    <name evidence="8" type="ORF">METSCH_E03920</name>
</gene>
<dbReference type="InterPro" id="IPR013087">
    <property type="entry name" value="Znf_C2H2_type"/>
</dbReference>
<dbReference type="PANTHER" id="PTHR44029:SF1">
    <property type="entry name" value="DNAJ HOMOLOG SUBFAMILY C MEMBER 21"/>
    <property type="match status" value="1"/>
</dbReference>
<dbReference type="CDD" id="cd06257">
    <property type="entry name" value="DnaJ"/>
    <property type="match status" value="1"/>
</dbReference>
<feature type="domain" description="C2H2-type" evidence="7">
    <location>
        <begin position="334"/>
        <end position="358"/>
    </location>
</feature>
<dbReference type="InterPro" id="IPR054076">
    <property type="entry name" value="ZUO1-like_ZHD"/>
</dbReference>
<evidence type="ECO:0000256" key="4">
    <source>
        <dbReference type="PROSITE-ProRule" id="PRU00042"/>
    </source>
</evidence>
<dbReference type="PROSITE" id="PS00028">
    <property type="entry name" value="ZINC_FINGER_C2H2_1"/>
    <property type="match status" value="2"/>
</dbReference>
<proteinExistence type="predicted"/>
<keyword evidence="3" id="KW-0862">Zinc</keyword>
<dbReference type="SMART" id="SM00355">
    <property type="entry name" value="ZnF_C2H2"/>
    <property type="match status" value="2"/>
</dbReference>
<dbReference type="Pfam" id="PF12171">
    <property type="entry name" value="zf-C2H2_jaz"/>
    <property type="match status" value="1"/>
</dbReference>
<dbReference type="GO" id="GO:0003676">
    <property type="term" value="F:nucleic acid binding"/>
    <property type="evidence" value="ECO:0007669"/>
    <property type="project" value="InterPro"/>
</dbReference>
<dbReference type="AlphaFoldDB" id="A0A4P6XVP4"/>
<dbReference type="Gene3D" id="1.10.287.110">
    <property type="entry name" value="DnaJ domain"/>
    <property type="match status" value="1"/>
</dbReference>
<feature type="region of interest" description="Disordered" evidence="5">
    <location>
        <begin position="414"/>
        <end position="576"/>
    </location>
</feature>
<organism evidence="8 9">
    <name type="scientific">Metschnikowia aff. pulcherrima</name>
    <dbReference type="NCBI Taxonomy" id="2163413"/>
    <lineage>
        <taxon>Eukaryota</taxon>
        <taxon>Fungi</taxon>
        <taxon>Dikarya</taxon>
        <taxon>Ascomycota</taxon>
        <taxon>Saccharomycotina</taxon>
        <taxon>Pichiomycetes</taxon>
        <taxon>Metschnikowiaceae</taxon>
        <taxon>Metschnikowia</taxon>
    </lineage>
</organism>
<feature type="compositionally biased region" description="Basic and acidic residues" evidence="5">
    <location>
        <begin position="428"/>
        <end position="450"/>
    </location>
</feature>
<name>A0A4P6XVP4_9ASCO</name>
<evidence type="ECO:0000259" key="6">
    <source>
        <dbReference type="PROSITE" id="PS50076"/>
    </source>
</evidence>
<dbReference type="InterPro" id="IPR022755">
    <property type="entry name" value="Znf_C2H2_jaz"/>
</dbReference>
<dbReference type="InterPro" id="IPR036869">
    <property type="entry name" value="J_dom_sf"/>
</dbReference>
<dbReference type="Pfam" id="PF00226">
    <property type="entry name" value="DnaJ"/>
    <property type="match status" value="1"/>
</dbReference>
<feature type="compositionally biased region" description="Basic and acidic residues" evidence="5">
    <location>
        <begin position="543"/>
        <end position="565"/>
    </location>
</feature>
<dbReference type="Gene3D" id="3.30.160.60">
    <property type="entry name" value="Classic Zinc Finger"/>
    <property type="match status" value="1"/>
</dbReference>
<dbReference type="PROSITE" id="PS50157">
    <property type="entry name" value="ZINC_FINGER_C2H2_2"/>
    <property type="match status" value="1"/>
</dbReference>
<dbReference type="PROSITE" id="PS50076">
    <property type="entry name" value="DNAJ_2"/>
    <property type="match status" value="1"/>
</dbReference>
<evidence type="ECO:0000256" key="3">
    <source>
        <dbReference type="ARBA" id="ARBA00022833"/>
    </source>
</evidence>
<dbReference type="SMART" id="SM00271">
    <property type="entry name" value="DnaJ"/>
    <property type="match status" value="1"/>
</dbReference>
<dbReference type="InterPro" id="IPR051964">
    <property type="entry name" value="Chaperone_stress_response"/>
</dbReference>
<dbReference type="Proteomes" id="UP000292447">
    <property type="component" value="Chromosome V"/>
</dbReference>
<dbReference type="InterPro" id="IPR036236">
    <property type="entry name" value="Znf_C2H2_sf"/>
</dbReference>
<keyword evidence="2 4" id="KW-0863">Zinc-finger</keyword>
<evidence type="ECO:0000313" key="9">
    <source>
        <dbReference type="Proteomes" id="UP000292447"/>
    </source>
</evidence>
<dbReference type="InterPro" id="IPR018253">
    <property type="entry name" value="DnaJ_domain_CS"/>
</dbReference>
<dbReference type="GO" id="GO:0005737">
    <property type="term" value="C:cytoplasm"/>
    <property type="evidence" value="ECO:0007669"/>
    <property type="project" value="TreeGrafter"/>
</dbReference>
<dbReference type="InterPro" id="IPR001623">
    <property type="entry name" value="DnaJ_domain"/>
</dbReference>
<dbReference type="FunFam" id="1.10.287.110:FF:000046">
    <property type="entry name" value="dnaJ homolog subfamily C member 21"/>
    <property type="match status" value="1"/>
</dbReference>
<accession>A0A4P6XVP4</accession>
<dbReference type="SUPFAM" id="SSF46565">
    <property type="entry name" value="Chaperone J-domain"/>
    <property type="match status" value="1"/>
</dbReference>
<dbReference type="PANTHER" id="PTHR44029">
    <property type="entry name" value="DNAJ HOMOLOG SUBFAMILY C MEMBER 21"/>
    <property type="match status" value="1"/>
</dbReference>
<reference evidence="9" key="1">
    <citation type="submission" date="2019-03" db="EMBL/GenBank/DDBJ databases">
        <title>Snf2 controls pulcherriminic acid biosynthesis and connects pigmentation and antifungal activity of the yeast Metschnikowia pulcherrima.</title>
        <authorList>
            <person name="Gore-Lloyd D."/>
            <person name="Sumann I."/>
            <person name="Brachmann A.O."/>
            <person name="Schneeberger K."/>
            <person name="Ortiz-Merino R.A."/>
            <person name="Moreno-Beltran M."/>
            <person name="Schlaefli M."/>
            <person name="Kirner P."/>
            <person name="Santos Kron A."/>
            <person name="Wolfe K.H."/>
            <person name="Piel J."/>
            <person name="Ahrens C.H."/>
            <person name="Henk D."/>
            <person name="Freimoser F.M."/>
        </authorList>
    </citation>
    <scope>NUCLEOTIDE SEQUENCE [LARGE SCALE GENOMIC DNA]</scope>
    <source>
        <strain evidence="9">APC 1.2</strain>
    </source>
</reference>
<dbReference type="Pfam" id="PF21884">
    <property type="entry name" value="ZUO1-like_ZHD"/>
    <property type="match status" value="1"/>
</dbReference>
<evidence type="ECO:0000256" key="5">
    <source>
        <dbReference type="SAM" id="MobiDB-lite"/>
    </source>
</evidence>
<feature type="domain" description="J" evidence="6">
    <location>
        <begin position="4"/>
        <end position="70"/>
    </location>
</feature>
<dbReference type="EMBL" id="CP034460">
    <property type="protein sequence ID" value="QBM90151.1"/>
    <property type="molecule type" value="Genomic_DNA"/>
</dbReference>
<keyword evidence="9" id="KW-1185">Reference proteome</keyword>
<evidence type="ECO:0000259" key="7">
    <source>
        <dbReference type="PROSITE" id="PS50157"/>
    </source>
</evidence>
<dbReference type="PROSITE" id="PS00636">
    <property type="entry name" value="DNAJ_1"/>
    <property type="match status" value="1"/>
</dbReference>
<dbReference type="InterPro" id="IPR003604">
    <property type="entry name" value="Matrin/U1-like-C_Znf_C2H2"/>
</dbReference>